<evidence type="ECO:0000313" key="2">
    <source>
        <dbReference type="EMBL" id="GIY32874.1"/>
    </source>
</evidence>
<feature type="compositionally biased region" description="Basic and acidic residues" evidence="1">
    <location>
        <begin position="87"/>
        <end position="99"/>
    </location>
</feature>
<organism evidence="2 3">
    <name type="scientific">Caerostris darwini</name>
    <dbReference type="NCBI Taxonomy" id="1538125"/>
    <lineage>
        <taxon>Eukaryota</taxon>
        <taxon>Metazoa</taxon>
        <taxon>Ecdysozoa</taxon>
        <taxon>Arthropoda</taxon>
        <taxon>Chelicerata</taxon>
        <taxon>Arachnida</taxon>
        <taxon>Araneae</taxon>
        <taxon>Araneomorphae</taxon>
        <taxon>Entelegynae</taxon>
        <taxon>Araneoidea</taxon>
        <taxon>Araneidae</taxon>
        <taxon>Caerostris</taxon>
    </lineage>
</organism>
<dbReference type="Proteomes" id="UP001054837">
    <property type="component" value="Unassembled WGS sequence"/>
</dbReference>
<proteinExistence type="predicted"/>
<protein>
    <submittedName>
        <fullName evidence="2">Uncharacterized protein</fullName>
    </submittedName>
</protein>
<comment type="caution">
    <text evidence="2">The sequence shown here is derived from an EMBL/GenBank/DDBJ whole genome shotgun (WGS) entry which is preliminary data.</text>
</comment>
<sequence length="106" mass="12176">MKTINPLQTRIPARDRKLSEIVLLECPAAVTASERKTPLHHSFKPPIWRRSVIDHLDCPPRVSGSSYSIREEDTPPSQFQTPYLATARDRSPVIEEDHNLPNQYEM</sequence>
<evidence type="ECO:0000256" key="1">
    <source>
        <dbReference type="SAM" id="MobiDB-lite"/>
    </source>
</evidence>
<gene>
    <name evidence="2" type="ORF">CDAR_317531</name>
</gene>
<reference evidence="2 3" key="1">
    <citation type="submission" date="2021-06" db="EMBL/GenBank/DDBJ databases">
        <title>Caerostris darwini draft genome.</title>
        <authorList>
            <person name="Kono N."/>
            <person name="Arakawa K."/>
        </authorList>
    </citation>
    <scope>NUCLEOTIDE SEQUENCE [LARGE SCALE GENOMIC DNA]</scope>
</reference>
<feature type="region of interest" description="Disordered" evidence="1">
    <location>
        <begin position="86"/>
        <end position="106"/>
    </location>
</feature>
<evidence type="ECO:0000313" key="3">
    <source>
        <dbReference type="Proteomes" id="UP001054837"/>
    </source>
</evidence>
<name>A0AAV4SIS5_9ARAC</name>
<keyword evidence="3" id="KW-1185">Reference proteome</keyword>
<dbReference type="EMBL" id="BPLQ01007872">
    <property type="protein sequence ID" value="GIY32874.1"/>
    <property type="molecule type" value="Genomic_DNA"/>
</dbReference>
<dbReference type="AlphaFoldDB" id="A0AAV4SIS5"/>
<accession>A0AAV4SIS5</accession>